<keyword evidence="5" id="KW-0378">Hydrolase</keyword>
<proteinExistence type="predicted"/>
<dbReference type="PANTHER" id="PTHR24257">
    <property type="entry name" value="CHYMOTRYPSIN-LIKE ELASTASE FAMILY MEMBER"/>
    <property type="match status" value="1"/>
</dbReference>
<dbReference type="InterPro" id="IPR050850">
    <property type="entry name" value="Peptidase_S1_Elastase_sf"/>
</dbReference>
<keyword evidence="10" id="KW-1185">Reference proteome</keyword>
<accession>A0A3Q1GLM2</accession>
<protein>
    <recommendedName>
        <fullName evidence="8">Peptidase S1 domain-containing protein</fullName>
    </recommendedName>
</protein>
<dbReference type="PANTHER" id="PTHR24257:SF19">
    <property type="entry name" value="CHYMOTRYPSIN-LIKE ELASTASE FAMILY MEMBER 2B"/>
    <property type="match status" value="1"/>
</dbReference>
<evidence type="ECO:0000256" key="4">
    <source>
        <dbReference type="ARBA" id="ARBA00022729"/>
    </source>
</evidence>
<evidence type="ECO:0000256" key="6">
    <source>
        <dbReference type="ARBA" id="ARBA00022825"/>
    </source>
</evidence>
<dbReference type="InterPro" id="IPR001254">
    <property type="entry name" value="Trypsin_dom"/>
</dbReference>
<dbReference type="GeneTree" id="ENSGT00940000153216"/>
<dbReference type="GO" id="GO:0004252">
    <property type="term" value="F:serine-type endopeptidase activity"/>
    <property type="evidence" value="ECO:0007669"/>
    <property type="project" value="InterPro"/>
</dbReference>
<dbReference type="Pfam" id="PF00089">
    <property type="entry name" value="Trypsin"/>
    <property type="match status" value="1"/>
</dbReference>
<dbReference type="GO" id="GO:0005615">
    <property type="term" value="C:extracellular space"/>
    <property type="evidence" value="ECO:0007669"/>
    <property type="project" value="TreeGrafter"/>
</dbReference>
<dbReference type="Ensembl" id="ENSAPOT00000022434.1">
    <property type="protein sequence ID" value="ENSAPOP00000030404.1"/>
    <property type="gene ID" value="ENSAPOG00000016944.1"/>
</dbReference>
<keyword evidence="6" id="KW-0720">Serine protease</keyword>
<dbReference type="GO" id="GO:0006508">
    <property type="term" value="P:proteolysis"/>
    <property type="evidence" value="ECO:0007669"/>
    <property type="project" value="UniProtKB-KW"/>
</dbReference>
<keyword evidence="2" id="KW-0964">Secreted</keyword>
<feature type="domain" description="Peptidase S1" evidence="8">
    <location>
        <begin position="14"/>
        <end position="72"/>
    </location>
</feature>
<sequence length="72" mass="8150">GCGLPTFPPILSRVVGGDQARWHSWPWQASLQYQSGSYFYHSCGGTLISDQWVLTAAHCIGYDFKFKDIRKL</sequence>
<dbReference type="InParanoid" id="A0A3Q1GLM2"/>
<keyword evidence="7" id="KW-0865">Zymogen</keyword>
<dbReference type="Gene3D" id="2.40.10.10">
    <property type="entry name" value="Trypsin-like serine proteases"/>
    <property type="match status" value="1"/>
</dbReference>
<dbReference type="STRING" id="80966.ENSAPOP00000030404"/>
<evidence type="ECO:0000259" key="8">
    <source>
        <dbReference type="PROSITE" id="PS50240"/>
    </source>
</evidence>
<reference evidence="9" key="2">
    <citation type="submission" date="2025-09" db="UniProtKB">
        <authorList>
            <consortium name="Ensembl"/>
        </authorList>
    </citation>
    <scope>IDENTIFICATION</scope>
</reference>
<dbReference type="AlphaFoldDB" id="A0A3Q1GLM2"/>
<dbReference type="SUPFAM" id="SSF50494">
    <property type="entry name" value="Trypsin-like serine proteases"/>
    <property type="match status" value="1"/>
</dbReference>
<evidence type="ECO:0000256" key="1">
    <source>
        <dbReference type="ARBA" id="ARBA00004613"/>
    </source>
</evidence>
<dbReference type="PROSITE" id="PS00134">
    <property type="entry name" value="TRYPSIN_HIS"/>
    <property type="match status" value="1"/>
</dbReference>
<evidence type="ECO:0000256" key="2">
    <source>
        <dbReference type="ARBA" id="ARBA00022525"/>
    </source>
</evidence>
<dbReference type="PROSITE" id="PS50240">
    <property type="entry name" value="TRYPSIN_DOM"/>
    <property type="match status" value="1"/>
</dbReference>
<dbReference type="InterPro" id="IPR009003">
    <property type="entry name" value="Peptidase_S1_PA"/>
</dbReference>
<reference evidence="9" key="1">
    <citation type="submission" date="2025-08" db="UniProtKB">
        <authorList>
            <consortium name="Ensembl"/>
        </authorList>
    </citation>
    <scope>IDENTIFICATION</scope>
</reference>
<name>A0A3Q1GLM2_9TELE</name>
<evidence type="ECO:0000256" key="3">
    <source>
        <dbReference type="ARBA" id="ARBA00022670"/>
    </source>
</evidence>
<keyword evidence="4" id="KW-0732">Signal</keyword>
<dbReference type="InterPro" id="IPR043504">
    <property type="entry name" value="Peptidase_S1_PA_chymotrypsin"/>
</dbReference>
<evidence type="ECO:0000256" key="5">
    <source>
        <dbReference type="ARBA" id="ARBA00022801"/>
    </source>
</evidence>
<organism evidence="9 10">
    <name type="scientific">Acanthochromis polyacanthus</name>
    <name type="common">spiny chromis</name>
    <dbReference type="NCBI Taxonomy" id="80966"/>
    <lineage>
        <taxon>Eukaryota</taxon>
        <taxon>Metazoa</taxon>
        <taxon>Chordata</taxon>
        <taxon>Craniata</taxon>
        <taxon>Vertebrata</taxon>
        <taxon>Euteleostomi</taxon>
        <taxon>Actinopterygii</taxon>
        <taxon>Neopterygii</taxon>
        <taxon>Teleostei</taxon>
        <taxon>Neoteleostei</taxon>
        <taxon>Acanthomorphata</taxon>
        <taxon>Ovalentaria</taxon>
        <taxon>Pomacentridae</taxon>
        <taxon>Acanthochromis</taxon>
    </lineage>
</organism>
<evidence type="ECO:0000256" key="7">
    <source>
        <dbReference type="ARBA" id="ARBA00023145"/>
    </source>
</evidence>
<evidence type="ECO:0000313" key="9">
    <source>
        <dbReference type="Ensembl" id="ENSAPOP00000030404.1"/>
    </source>
</evidence>
<evidence type="ECO:0000313" key="10">
    <source>
        <dbReference type="Proteomes" id="UP000257200"/>
    </source>
</evidence>
<dbReference type="Proteomes" id="UP000257200">
    <property type="component" value="Unplaced"/>
</dbReference>
<comment type="subcellular location">
    <subcellularLocation>
        <location evidence="1">Secreted</location>
    </subcellularLocation>
</comment>
<keyword evidence="3" id="KW-0645">Protease</keyword>
<dbReference type="InterPro" id="IPR018114">
    <property type="entry name" value="TRYPSIN_HIS"/>
</dbReference>